<dbReference type="PANTHER" id="PTHR43046">
    <property type="entry name" value="GDP-MANNOSE MANNOSYL HYDROLASE"/>
    <property type="match status" value="1"/>
</dbReference>
<dbReference type="InterPro" id="IPR020476">
    <property type="entry name" value="Nudix_hydrolase"/>
</dbReference>
<dbReference type="Gene3D" id="3.90.79.10">
    <property type="entry name" value="Nucleoside Triphosphate Pyrophosphohydrolase"/>
    <property type="match status" value="1"/>
</dbReference>
<evidence type="ECO:0000256" key="2">
    <source>
        <dbReference type="ARBA" id="ARBA00005582"/>
    </source>
</evidence>
<evidence type="ECO:0000256" key="3">
    <source>
        <dbReference type="ARBA" id="ARBA00022801"/>
    </source>
</evidence>
<dbReference type="EMBL" id="JBFAQK010000058">
    <property type="protein sequence ID" value="MEV4684705.1"/>
    <property type="molecule type" value="Genomic_DNA"/>
</dbReference>
<keyword evidence="3 4" id="KW-0378">Hydrolase</keyword>
<dbReference type="Proteomes" id="UP001552521">
    <property type="component" value="Unassembled WGS sequence"/>
</dbReference>
<dbReference type="InterPro" id="IPR000086">
    <property type="entry name" value="NUDIX_hydrolase_dom"/>
</dbReference>
<organism evidence="6 7">
    <name type="scientific">Streptomyces kurssanovii</name>
    <dbReference type="NCBI Taxonomy" id="67312"/>
    <lineage>
        <taxon>Bacteria</taxon>
        <taxon>Bacillati</taxon>
        <taxon>Actinomycetota</taxon>
        <taxon>Actinomycetes</taxon>
        <taxon>Kitasatosporales</taxon>
        <taxon>Streptomycetaceae</taxon>
        <taxon>Streptomyces</taxon>
    </lineage>
</organism>
<evidence type="ECO:0000313" key="7">
    <source>
        <dbReference type="Proteomes" id="UP001552521"/>
    </source>
</evidence>
<evidence type="ECO:0000256" key="4">
    <source>
        <dbReference type="RuleBase" id="RU003476"/>
    </source>
</evidence>
<dbReference type="InterPro" id="IPR015797">
    <property type="entry name" value="NUDIX_hydrolase-like_dom_sf"/>
</dbReference>
<evidence type="ECO:0000256" key="1">
    <source>
        <dbReference type="ARBA" id="ARBA00001946"/>
    </source>
</evidence>
<name>A0ABV3I1J3_9ACTN</name>
<dbReference type="PROSITE" id="PS00893">
    <property type="entry name" value="NUDIX_BOX"/>
    <property type="match status" value="1"/>
</dbReference>
<evidence type="ECO:0000313" key="6">
    <source>
        <dbReference type="EMBL" id="MEV4684705.1"/>
    </source>
</evidence>
<dbReference type="PRINTS" id="PR00502">
    <property type="entry name" value="NUDIXFAMILY"/>
</dbReference>
<dbReference type="Pfam" id="PF00293">
    <property type="entry name" value="NUDIX"/>
    <property type="match status" value="1"/>
</dbReference>
<evidence type="ECO:0000259" key="5">
    <source>
        <dbReference type="PROSITE" id="PS51462"/>
    </source>
</evidence>
<protein>
    <submittedName>
        <fullName evidence="6">NUDIX domain-containing protein</fullName>
    </submittedName>
</protein>
<proteinExistence type="inferred from homology"/>
<dbReference type="RefSeq" id="WP_364599873.1">
    <property type="nucleotide sequence ID" value="NZ_JBFAQK010000058.1"/>
</dbReference>
<comment type="caution">
    <text evidence="6">The sequence shown here is derived from an EMBL/GenBank/DDBJ whole genome shotgun (WGS) entry which is preliminary data.</text>
</comment>
<dbReference type="PROSITE" id="PS51462">
    <property type="entry name" value="NUDIX"/>
    <property type="match status" value="1"/>
</dbReference>
<gene>
    <name evidence="6" type="ORF">AB0K36_28515</name>
</gene>
<dbReference type="PANTHER" id="PTHR43046:SF14">
    <property type="entry name" value="MUTT_NUDIX FAMILY PROTEIN"/>
    <property type="match status" value="1"/>
</dbReference>
<sequence>MGADVRLAALEFDDARAWWDRARQHPLEPLAADVWVTDPAFEHVLLVKHRWRGWVPPGGTVEAGETPRAAAERELAEETGVRAALLAVPAAVSVRSYRADWSATLGLSYAAIVPLTVELGGEAGQPPQWFALDDEWESVFPEDGERIRAHVRRLVADAKA</sequence>
<reference evidence="6 7" key="1">
    <citation type="submission" date="2024-06" db="EMBL/GenBank/DDBJ databases">
        <title>The Natural Products Discovery Center: Release of the First 8490 Sequenced Strains for Exploring Actinobacteria Biosynthetic Diversity.</title>
        <authorList>
            <person name="Kalkreuter E."/>
            <person name="Kautsar S.A."/>
            <person name="Yang D."/>
            <person name="Bader C.D."/>
            <person name="Teijaro C.N."/>
            <person name="Fluegel L."/>
            <person name="Davis C.M."/>
            <person name="Simpson J.R."/>
            <person name="Lauterbach L."/>
            <person name="Steele A.D."/>
            <person name="Gui C."/>
            <person name="Meng S."/>
            <person name="Li G."/>
            <person name="Viehrig K."/>
            <person name="Ye F."/>
            <person name="Su P."/>
            <person name="Kiefer A.F."/>
            <person name="Nichols A."/>
            <person name="Cepeda A.J."/>
            <person name="Yan W."/>
            <person name="Fan B."/>
            <person name="Jiang Y."/>
            <person name="Adhikari A."/>
            <person name="Zheng C.-J."/>
            <person name="Schuster L."/>
            <person name="Cowan T.M."/>
            <person name="Smanski M.J."/>
            <person name="Chevrette M.G."/>
            <person name="De Carvalho L.P.S."/>
            <person name="Shen B."/>
        </authorList>
    </citation>
    <scope>NUCLEOTIDE SEQUENCE [LARGE SCALE GENOMIC DNA]</scope>
    <source>
        <strain evidence="6 7">NPDC049344</strain>
    </source>
</reference>
<feature type="domain" description="Nudix hydrolase" evidence="5">
    <location>
        <begin position="27"/>
        <end position="154"/>
    </location>
</feature>
<comment type="similarity">
    <text evidence="2 4">Belongs to the Nudix hydrolase family.</text>
</comment>
<comment type="cofactor">
    <cofactor evidence="1">
        <name>Mg(2+)</name>
        <dbReference type="ChEBI" id="CHEBI:18420"/>
    </cofactor>
</comment>
<dbReference type="SUPFAM" id="SSF55811">
    <property type="entry name" value="Nudix"/>
    <property type="match status" value="1"/>
</dbReference>
<keyword evidence="7" id="KW-1185">Reference proteome</keyword>
<accession>A0ABV3I1J3</accession>
<dbReference type="InterPro" id="IPR020084">
    <property type="entry name" value="NUDIX_hydrolase_CS"/>
</dbReference>